<dbReference type="InterPro" id="IPR036884">
    <property type="entry name" value="2Fe-2S-bd_dom_sf"/>
</dbReference>
<dbReference type="InterPro" id="IPR002888">
    <property type="entry name" value="2Fe-2S-bd"/>
</dbReference>
<dbReference type="EMBL" id="LR130778">
    <property type="protein sequence ID" value="VDN48623.1"/>
    <property type="molecule type" value="Genomic_DNA"/>
</dbReference>
<dbReference type="GO" id="GO:0046872">
    <property type="term" value="F:metal ion binding"/>
    <property type="evidence" value="ECO:0007669"/>
    <property type="project" value="UniProtKB-KW"/>
</dbReference>
<dbReference type="PROSITE" id="PS51085">
    <property type="entry name" value="2FE2S_FER_2"/>
    <property type="match status" value="1"/>
</dbReference>
<evidence type="ECO:0000256" key="2">
    <source>
        <dbReference type="ARBA" id="ARBA00022723"/>
    </source>
</evidence>
<reference evidence="6 7" key="1">
    <citation type="submission" date="2018-09" db="EMBL/GenBank/DDBJ databases">
        <authorList>
            <person name="Postec A."/>
        </authorList>
    </citation>
    <scope>NUCLEOTIDE SEQUENCE [LARGE SCALE GENOMIC DNA]</scope>
    <source>
        <strain evidence="6">70B-A</strain>
    </source>
</reference>
<dbReference type="CDD" id="cd00207">
    <property type="entry name" value="fer2"/>
    <property type="match status" value="1"/>
</dbReference>
<keyword evidence="2" id="KW-0479">Metal-binding</keyword>
<dbReference type="GO" id="GO:0051537">
    <property type="term" value="F:2 iron, 2 sulfur cluster binding"/>
    <property type="evidence" value="ECO:0007669"/>
    <property type="project" value="UniProtKB-KW"/>
</dbReference>
<name>A0A3P7PEX3_9FIRM</name>
<dbReference type="OrthoDB" id="9796880at2"/>
<dbReference type="InterPro" id="IPR036010">
    <property type="entry name" value="2Fe-2S_ferredoxin-like_sf"/>
</dbReference>
<feature type="domain" description="2Fe-2S ferredoxin-type" evidence="5">
    <location>
        <begin position="1"/>
        <end position="76"/>
    </location>
</feature>
<dbReference type="AlphaFoldDB" id="A0A3P7PEX3"/>
<keyword evidence="7" id="KW-1185">Reference proteome</keyword>
<evidence type="ECO:0000259" key="5">
    <source>
        <dbReference type="PROSITE" id="PS51085"/>
    </source>
</evidence>
<sequence length="151" mass="16721">MKTQIKVNGKIRTFEVEPDEYLVDTLRKHHYYSVKKGCDTSSCGVCTVLLDGKPIASCSYLSVKANGHAVTTVETIEEEATHLAELFGKEGADQCGFCNPGLALTVHAMKKELTDPTDEDIRNYLVGNLCRCSGYVSQHRAIKAYMEVRKS</sequence>
<dbReference type="KEGG" id="cbar:PATL70BA_2720"/>
<evidence type="ECO:0000256" key="3">
    <source>
        <dbReference type="ARBA" id="ARBA00023004"/>
    </source>
</evidence>
<dbReference type="PANTHER" id="PTHR44379:SF8">
    <property type="entry name" value="XANTHINE DEHYDROGENASE IRON-SULFUR-BINDING SUBUNIT XDHC-RELATED"/>
    <property type="match status" value="1"/>
</dbReference>
<dbReference type="Pfam" id="PF00111">
    <property type="entry name" value="Fer2"/>
    <property type="match status" value="1"/>
</dbReference>
<dbReference type="InterPro" id="IPR012675">
    <property type="entry name" value="Beta-grasp_dom_sf"/>
</dbReference>
<accession>A0A3P7PEX3</accession>
<dbReference type="InterPro" id="IPR001041">
    <property type="entry name" value="2Fe-2S_ferredoxin-type"/>
</dbReference>
<evidence type="ECO:0000256" key="4">
    <source>
        <dbReference type="ARBA" id="ARBA00023014"/>
    </source>
</evidence>
<dbReference type="Pfam" id="PF01799">
    <property type="entry name" value="Fer2_2"/>
    <property type="match status" value="1"/>
</dbReference>
<dbReference type="RefSeq" id="WP_125137734.1">
    <property type="nucleotide sequence ID" value="NZ_LR130778.1"/>
</dbReference>
<organism evidence="6 7">
    <name type="scientific">Petrocella atlantisensis</name>
    <dbReference type="NCBI Taxonomy" id="2173034"/>
    <lineage>
        <taxon>Bacteria</taxon>
        <taxon>Bacillati</taxon>
        <taxon>Bacillota</taxon>
        <taxon>Clostridia</taxon>
        <taxon>Lachnospirales</taxon>
        <taxon>Vallitaleaceae</taxon>
        <taxon>Petrocella</taxon>
    </lineage>
</organism>
<keyword evidence="1" id="KW-0001">2Fe-2S</keyword>
<dbReference type="Gene3D" id="1.10.150.120">
    <property type="entry name" value="[2Fe-2S]-binding domain"/>
    <property type="match status" value="1"/>
</dbReference>
<dbReference type="Gene3D" id="3.10.20.30">
    <property type="match status" value="1"/>
</dbReference>
<evidence type="ECO:0000256" key="1">
    <source>
        <dbReference type="ARBA" id="ARBA00022714"/>
    </source>
</evidence>
<protein>
    <submittedName>
        <fullName evidence="6">Xanthine dehydrogenase, Fe-S binding subunit</fullName>
    </submittedName>
</protein>
<dbReference type="PANTHER" id="PTHR44379">
    <property type="entry name" value="OXIDOREDUCTASE WITH IRON-SULFUR SUBUNIT"/>
    <property type="match status" value="1"/>
</dbReference>
<keyword evidence="3" id="KW-0408">Iron</keyword>
<dbReference type="InterPro" id="IPR051452">
    <property type="entry name" value="Diverse_Oxidoreductases"/>
</dbReference>
<dbReference type="GO" id="GO:0016491">
    <property type="term" value="F:oxidoreductase activity"/>
    <property type="evidence" value="ECO:0007669"/>
    <property type="project" value="InterPro"/>
</dbReference>
<evidence type="ECO:0000313" key="7">
    <source>
        <dbReference type="Proteomes" id="UP000279029"/>
    </source>
</evidence>
<keyword evidence="4" id="KW-0411">Iron-sulfur</keyword>
<gene>
    <name evidence="6" type="primary">xdhC</name>
    <name evidence="6" type="ORF">PATL70BA_2720</name>
</gene>
<dbReference type="SUPFAM" id="SSF47741">
    <property type="entry name" value="CO dehydrogenase ISP C-domain like"/>
    <property type="match status" value="1"/>
</dbReference>
<evidence type="ECO:0000313" key="6">
    <source>
        <dbReference type="EMBL" id="VDN48623.1"/>
    </source>
</evidence>
<dbReference type="SUPFAM" id="SSF54292">
    <property type="entry name" value="2Fe-2S ferredoxin-like"/>
    <property type="match status" value="1"/>
</dbReference>
<dbReference type="Proteomes" id="UP000279029">
    <property type="component" value="Chromosome"/>
</dbReference>
<proteinExistence type="predicted"/>